<sequence length="247" mass="25669">MRHVVVTGTPRSSLDRIDALAAYGVATVHEALGRTGYLGPGLRPAWPRCSTGGNAVTVLCWPGDNLMIHVAVEQCQEGDVLVVATTSPSTDGMFGELLATSLRSRGVRGLVIDAGVRDVAGLRAMGFPVWSAAVSAQGTVKATPGAVNVPVTVGGQLVRPGDTILGDDDGVLVVPRGRPGAGHLRLRRQSREGGRGAGGVREGGAGARPLRPARATARTRHYVRDGRRVRTDVTACARATTAVCDAW</sequence>
<dbReference type="InterPro" id="IPR005493">
    <property type="entry name" value="RraA/RraA-like"/>
</dbReference>
<evidence type="ECO:0000256" key="8">
    <source>
        <dbReference type="ARBA" id="ARBA00012947"/>
    </source>
</evidence>
<dbReference type="AlphaFoldDB" id="A0A7W9G7T8"/>
<evidence type="ECO:0000256" key="16">
    <source>
        <dbReference type="ARBA" id="ARBA00047973"/>
    </source>
</evidence>
<evidence type="ECO:0000256" key="14">
    <source>
        <dbReference type="ARBA" id="ARBA00030169"/>
    </source>
</evidence>
<dbReference type="SUPFAM" id="SSF89562">
    <property type="entry name" value="RraA-like"/>
    <property type="match status" value="1"/>
</dbReference>
<comment type="similarity">
    <text evidence="17">Belongs to the LigK/PcmE family.</text>
</comment>
<dbReference type="FunFam" id="3.50.30.40:FF:000002">
    <property type="entry name" value="4-carboxy-4-hydroxy-2-oxoadipate aldolase/oxaloacetate decarboxylase"/>
    <property type="match status" value="1"/>
</dbReference>
<comment type="cofactor">
    <cofactor evidence="2 18">
        <name>Mg(2+)</name>
        <dbReference type="ChEBI" id="CHEBI:18420"/>
    </cofactor>
</comment>
<dbReference type="RefSeq" id="WP_281398278.1">
    <property type="nucleotide sequence ID" value="NZ_JACHMB010000001.1"/>
</dbReference>
<protein>
    <recommendedName>
        <fullName evidence="9">Putative 4-hydroxy-4-methyl-2-oxoglutarate aldolase</fullName>
        <ecNumber evidence="8">4.1.1.112</ecNumber>
        <ecNumber evidence="7">4.1.3.17</ecNumber>
    </recommendedName>
    <alternativeName>
        <fullName evidence="15">Oxaloacetate decarboxylase</fullName>
    </alternativeName>
    <alternativeName>
        <fullName evidence="14">RraA-like protein</fullName>
    </alternativeName>
</protein>
<keyword evidence="10 18" id="KW-0479">Metal-binding</keyword>
<accession>A0A7W9G7T8</accession>
<comment type="cofactor">
    <cofactor evidence="3">
        <name>a divalent metal cation</name>
        <dbReference type="ChEBI" id="CHEBI:60240"/>
    </cofactor>
</comment>
<evidence type="ECO:0000256" key="6">
    <source>
        <dbReference type="ARBA" id="ARBA00011643"/>
    </source>
</evidence>
<comment type="similarity">
    <text evidence="4">Belongs to the class II aldolase/RraA-like family.</text>
</comment>
<dbReference type="PANTHER" id="PTHR33254:SF16">
    <property type="entry name" value="BLR3842 PROTEIN"/>
    <property type="match status" value="1"/>
</dbReference>
<evidence type="ECO:0000256" key="17">
    <source>
        <dbReference type="ARBA" id="ARBA00061585"/>
    </source>
</evidence>
<comment type="catalytic activity">
    <reaction evidence="16">
        <text>oxaloacetate + H(+) = pyruvate + CO2</text>
        <dbReference type="Rhea" id="RHEA:15641"/>
        <dbReference type="ChEBI" id="CHEBI:15361"/>
        <dbReference type="ChEBI" id="CHEBI:15378"/>
        <dbReference type="ChEBI" id="CHEBI:16452"/>
        <dbReference type="ChEBI" id="CHEBI:16526"/>
        <dbReference type="EC" id="4.1.1.112"/>
    </reaction>
</comment>
<evidence type="ECO:0000256" key="18">
    <source>
        <dbReference type="PIRSR" id="PIRSR605493-1"/>
    </source>
</evidence>
<feature type="region of interest" description="Disordered" evidence="19">
    <location>
        <begin position="188"/>
        <end position="212"/>
    </location>
</feature>
<dbReference type="EMBL" id="JACHMB010000001">
    <property type="protein sequence ID" value="MBB5778756.1"/>
    <property type="molecule type" value="Genomic_DNA"/>
</dbReference>
<dbReference type="Gene3D" id="3.50.30.40">
    <property type="entry name" value="Ribonuclease E inhibitor RraA/RraA-like"/>
    <property type="match status" value="1"/>
</dbReference>
<feature type="binding site" evidence="18">
    <location>
        <position position="118"/>
    </location>
    <ligand>
        <name>Mg(2+)</name>
        <dbReference type="ChEBI" id="CHEBI:18420"/>
    </ligand>
</feature>
<evidence type="ECO:0000256" key="12">
    <source>
        <dbReference type="ARBA" id="ARBA00023239"/>
    </source>
</evidence>
<evidence type="ECO:0000313" key="21">
    <source>
        <dbReference type="Proteomes" id="UP000579153"/>
    </source>
</evidence>
<keyword evidence="11 18" id="KW-0460">Magnesium</keyword>
<evidence type="ECO:0000256" key="7">
    <source>
        <dbReference type="ARBA" id="ARBA00012213"/>
    </source>
</evidence>
<dbReference type="EC" id="4.1.1.112" evidence="8"/>
<evidence type="ECO:0000256" key="10">
    <source>
        <dbReference type="ARBA" id="ARBA00022723"/>
    </source>
</evidence>
<dbReference type="Pfam" id="PF03737">
    <property type="entry name" value="RraA-like"/>
    <property type="match status" value="1"/>
</dbReference>
<comment type="subunit">
    <text evidence="5">Homotrimer.</text>
</comment>
<feature type="binding site" evidence="18">
    <location>
        <position position="117"/>
    </location>
    <ligand>
        <name>substrate</name>
    </ligand>
</feature>
<reference evidence="20 21" key="1">
    <citation type="submission" date="2020-08" db="EMBL/GenBank/DDBJ databases">
        <title>Sequencing the genomes of 1000 actinobacteria strains.</title>
        <authorList>
            <person name="Klenk H.-P."/>
        </authorList>
    </citation>
    <scope>NUCLEOTIDE SEQUENCE [LARGE SCALE GENOMIC DNA]</scope>
    <source>
        <strain evidence="20 21">DSM 45507</strain>
    </source>
</reference>
<gene>
    <name evidence="20" type="ORF">HD596_005512</name>
</gene>
<evidence type="ECO:0000256" key="19">
    <source>
        <dbReference type="SAM" id="MobiDB-lite"/>
    </source>
</evidence>
<keyword evidence="21" id="KW-1185">Reference proteome</keyword>
<feature type="compositionally biased region" description="Gly residues" evidence="19">
    <location>
        <begin position="195"/>
        <end position="206"/>
    </location>
</feature>
<dbReference type="PANTHER" id="PTHR33254">
    <property type="entry name" value="4-HYDROXY-4-METHYL-2-OXOGLUTARATE ALDOLASE 3-RELATED"/>
    <property type="match status" value="1"/>
</dbReference>
<dbReference type="GO" id="GO:0032787">
    <property type="term" value="P:monocarboxylic acid metabolic process"/>
    <property type="evidence" value="ECO:0007669"/>
    <property type="project" value="UniProtKB-ARBA"/>
</dbReference>
<comment type="subunit">
    <text evidence="6">Homohexamer.</text>
</comment>
<keyword evidence="12 20" id="KW-0456">Lyase</keyword>
<dbReference type="EC" id="4.1.3.17" evidence="7"/>
<evidence type="ECO:0000256" key="3">
    <source>
        <dbReference type="ARBA" id="ARBA00001968"/>
    </source>
</evidence>
<evidence type="ECO:0000256" key="11">
    <source>
        <dbReference type="ARBA" id="ARBA00022842"/>
    </source>
</evidence>
<dbReference type="GO" id="GO:0047443">
    <property type="term" value="F:4-hydroxy-4-methyl-2-oxoglutarate aldolase activity"/>
    <property type="evidence" value="ECO:0007669"/>
    <property type="project" value="UniProtKB-EC"/>
</dbReference>
<dbReference type="CDD" id="cd16841">
    <property type="entry name" value="RraA_family"/>
    <property type="match status" value="1"/>
</dbReference>
<evidence type="ECO:0000256" key="5">
    <source>
        <dbReference type="ARBA" id="ARBA00011233"/>
    </source>
</evidence>
<comment type="caution">
    <text evidence="20">The sequence shown here is derived from an EMBL/GenBank/DDBJ whole genome shotgun (WGS) entry which is preliminary data.</text>
</comment>
<dbReference type="GO" id="GO:0046872">
    <property type="term" value="F:metal ion binding"/>
    <property type="evidence" value="ECO:0007669"/>
    <property type="project" value="UniProtKB-KW"/>
</dbReference>
<dbReference type="GO" id="GO:0008948">
    <property type="term" value="F:oxaloacetate decarboxylase activity"/>
    <property type="evidence" value="ECO:0007669"/>
    <property type="project" value="UniProtKB-EC"/>
</dbReference>
<evidence type="ECO:0000256" key="1">
    <source>
        <dbReference type="ARBA" id="ARBA00001342"/>
    </source>
</evidence>
<evidence type="ECO:0000256" key="2">
    <source>
        <dbReference type="ARBA" id="ARBA00001946"/>
    </source>
</evidence>
<name>A0A7W9G7T8_9ACTN</name>
<proteinExistence type="inferred from homology"/>
<dbReference type="InterPro" id="IPR036704">
    <property type="entry name" value="RraA/RraA-like_sf"/>
</dbReference>
<dbReference type="NCBIfam" id="NF006731">
    <property type="entry name" value="PRK09262.1"/>
    <property type="match status" value="1"/>
</dbReference>
<comment type="function">
    <text evidence="13">Catalyzes the aldol cleavage of 4-hydroxy-4-methyl-2-oxoglutarate (HMG) into 2 molecules of pyruvate. Also contains a secondary oxaloacetate (OAA) decarboxylase activity due to the common pyruvate enolate transition state formed following C-C bond cleavage in the retro-aldol and decarboxylation reactions.</text>
</comment>
<feature type="binding site" evidence="18">
    <location>
        <begin position="95"/>
        <end position="98"/>
    </location>
    <ligand>
        <name>substrate</name>
    </ligand>
</feature>
<dbReference type="Proteomes" id="UP000579153">
    <property type="component" value="Unassembled WGS sequence"/>
</dbReference>
<evidence type="ECO:0000313" key="20">
    <source>
        <dbReference type="EMBL" id="MBB5778756.1"/>
    </source>
</evidence>
<evidence type="ECO:0000256" key="9">
    <source>
        <dbReference type="ARBA" id="ARBA00016549"/>
    </source>
</evidence>
<organism evidence="20 21">
    <name type="scientific">Nonomuraea jabiensis</name>
    <dbReference type="NCBI Taxonomy" id="882448"/>
    <lineage>
        <taxon>Bacteria</taxon>
        <taxon>Bacillati</taxon>
        <taxon>Actinomycetota</taxon>
        <taxon>Actinomycetes</taxon>
        <taxon>Streptosporangiales</taxon>
        <taxon>Streptosporangiaceae</taxon>
        <taxon>Nonomuraea</taxon>
    </lineage>
</organism>
<evidence type="ECO:0000256" key="4">
    <source>
        <dbReference type="ARBA" id="ARBA00008621"/>
    </source>
</evidence>
<evidence type="ECO:0000256" key="13">
    <source>
        <dbReference type="ARBA" id="ARBA00025046"/>
    </source>
</evidence>
<comment type="catalytic activity">
    <reaction evidence="1">
        <text>4-hydroxy-4-methyl-2-oxoglutarate = 2 pyruvate</text>
        <dbReference type="Rhea" id="RHEA:22748"/>
        <dbReference type="ChEBI" id="CHEBI:15361"/>
        <dbReference type="ChEBI" id="CHEBI:58276"/>
        <dbReference type="EC" id="4.1.3.17"/>
    </reaction>
</comment>
<evidence type="ECO:0000256" key="15">
    <source>
        <dbReference type="ARBA" id="ARBA00032305"/>
    </source>
</evidence>
<dbReference type="GO" id="GO:0019336">
    <property type="term" value="P:phenol-containing compound catabolic process"/>
    <property type="evidence" value="ECO:0007669"/>
    <property type="project" value="UniProtKB-ARBA"/>
</dbReference>
<dbReference type="GO" id="GO:0046395">
    <property type="term" value="P:carboxylic acid catabolic process"/>
    <property type="evidence" value="ECO:0007669"/>
    <property type="project" value="UniProtKB-ARBA"/>
</dbReference>